<reference evidence="1" key="1">
    <citation type="journal article" date="2014" name="Int. J. Syst. Evol. Microbiol.">
        <title>Complete genome sequence of Corynebacterium casei LMG S-19264T (=DSM 44701T), isolated from a smear-ripened cheese.</title>
        <authorList>
            <consortium name="US DOE Joint Genome Institute (JGI-PGF)"/>
            <person name="Walter F."/>
            <person name="Albersmeier A."/>
            <person name="Kalinowski J."/>
            <person name="Ruckert C."/>
        </authorList>
    </citation>
    <scope>NUCLEOTIDE SEQUENCE</scope>
    <source>
        <strain evidence="1">JCM 3090</strain>
    </source>
</reference>
<sequence length="234" mass="24192">MCVSDSGGAGRSDGLSRFDGWEAGIMEQHERDGAQPPARVRWARRRGLLTLLGLGVTAAVVYQQTAGTFSATTSNPSNAFTMGSVVITDNDSGAALFTVTGMVPGQTANNCLVVTYSGNATSTVKLYTANYNATDGAADGATAPSWLRMHIQVGTGTCGAPVGLTSVTAAAPGDTMATVSGKTNFANGYTTGWTSATNGNTRVFRFTYTLDSSAPNTAQSDGITTDFVWEAQNN</sequence>
<evidence type="ECO:0000313" key="1">
    <source>
        <dbReference type="EMBL" id="GGK03407.1"/>
    </source>
</evidence>
<comment type="caution">
    <text evidence="1">The sequence shown here is derived from an EMBL/GenBank/DDBJ whole genome shotgun (WGS) entry which is preliminary data.</text>
</comment>
<evidence type="ECO:0000313" key="2">
    <source>
        <dbReference type="Proteomes" id="UP000649739"/>
    </source>
</evidence>
<organism evidence="1 2">
    <name type="scientific">Pilimelia anulata</name>
    <dbReference type="NCBI Taxonomy" id="53371"/>
    <lineage>
        <taxon>Bacteria</taxon>
        <taxon>Bacillati</taxon>
        <taxon>Actinomycetota</taxon>
        <taxon>Actinomycetes</taxon>
        <taxon>Micromonosporales</taxon>
        <taxon>Micromonosporaceae</taxon>
        <taxon>Pilimelia</taxon>
    </lineage>
</organism>
<keyword evidence="2" id="KW-1185">Reference proteome</keyword>
<gene>
    <name evidence="1" type="ORF">GCM10010123_36670</name>
</gene>
<reference evidence="1" key="2">
    <citation type="submission" date="2020-09" db="EMBL/GenBank/DDBJ databases">
        <authorList>
            <person name="Sun Q."/>
            <person name="Ohkuma M."/>
        </authorList>
    </citation>
    <scope>NUCLEOTIDE SEQUENCE</scope>
    <source>
        <strain evidence="1">JCM 3090</strain>
    </source>
</reference>
<dbReference type="Proteomes" id="UP000649739">
    <property type="component" value="Unassembled WGS sequence"/>
</dbReference>
<protein>
    <submittedName>
        <fullName evidence="1">Uncharacterized protein</fullName>
    </submittedName>
</protein>
<name>A0A8J3FBX4_9ACTN</name>
<dbReference type="EMBL" id="BMQB01000008">
    <property type="protein sequence ID" value="GGK03407.1"/>
    <property type="molecule type" value="Genomic_DNA"/>
</dbReference>
<proteinExistence type="predicted"/>
<dbReference type="AlphaFoldDB" id="A0A8J3FBX4"/>
<accession>A0A8J3FBX4</accession>